<evidence type="ECO:0000256" key="3">
    <source>
        <dbReference type="ARBA" id="ARBA00022694"/>
    </source>
</evidence>
<comment type="cofactor">
    <cofactor evidence="9">
        <name>cob(II)alamin</name>
        <dbReference type="ChEBI" id="CHEBI:16304"/>
    </cofactor>
</comment>
<evidence type="ECO:0000256" key="8">
    <source>
        <dbReference type="ARBA" id="ARBA00023014"/>
    </source>
</evidence>
<dbReference type="GO" id="GO:0005737">
    <property type="term" value="C:cytoplasm"/>
    <property type="evidence" value="ECO:0007669"/>
    <property type="project" value="UniProtKB-SubCell"/>
</dbReference>
<name>A0A936Z9J2_9HYPH</name>
<dbReference type="GO" id="GO:0008616">
    <property type="term" value="P:tRNA queuosine(34) biosynthetic process"/>
    <property type="evidence" value="ECO:0007669"/>
    <property type="project" value="UniProtKB-UniRule"/>
</dbReference>
<feature type="binding site" evidence="9">
    <location>
        <position position="92"/>
    </location>
    <ligand>
        <name>cob(II)alamin</name>
        <dbReference type="ChEBI" id="CHEBI:16304"/>
    </ligand>
</feature>
<evidence type="ECO:0000256" key="9">
    <source>
        <dbReference type="HAMAP-Rule" id="MF_00916"/>
    </source>
</evidence>
<comment type="pathway">
    <text evidence="9">tRNA modification; tRNA-queuosine biosynthesis.</text>
</comment>
<reference evidence="12" key="1">
    <citation type="submission" date="2021-01" db="EMBL/GenBank/DDBJ databases">
        <title>Microvirga sp.</title>
        <authorList>
            <person name="Kim M.K."/>
        </authorList>
    </citation>
    <scope>NUCLEOTIDE SEQUENCE</scope>
    <source>
        <strain evidence="12">5420S-16</strain>
    </source>
</reference>
<feature type="region of interest" description="Disordered" evidence="10">
    <location>
        <begin position="1"/>
        <end position="31"/>
    </location>
</feature>
<comment type="similarity">
    <text evidence="9">Belongs to the QueG family.</text>
</comment>
<dbReference type="Gene3D" id="3.30.70.20">
    <property type="match status" value="1"/>
</dbReference>
<dbReference type="SUPFAM" id="SSF48371">
    <property type="entry name" value="ARM repeat"/>
    <property type="match status" value="1"/>
</dbReference>
<feature type="binding site" evidence="9">
    <location>
        <position position="274"/>
    </location>
    <ligand>
        <name>[4Fe-4S] cluster</name>
        <dbReference type="ChEBI" id="CHEBI:49883"/>
        <label>2</label>
    </ligand>
</feature>
<feature type="active site" description="Proton donor" evidence="9">
    <location>
        <position position="167"/>
    </location>
</feature>
<dbReference type="PROSITE" id="PS00198">
    <property type="entry name" value="4FE4S_FER_1"/>
    <property type="match status" value="1"/>
</dbReference>
<dbReference type="GO" id="GO:0052693">
    <property type="term" value="F:epoxyqueuosine reductase activity"/>
    <property type="evidence" value="ECO:0007669"/>
    <property type="project" value="UniProtKB-UniRule"/>
</dbReference>
<comment type="subunit">
    <text evidence="9">Monomer.</text>
</comment>
<evidence type="ECO:0000256" key="2">
    <source>
        <dbReference type="ARBA" id="ARBA00022490"/>
    </source>
</evidence>
<keyword evidence="7 9" id="KW-0408">Iron</keyword>
<dbReference type="Gene3D" id="1.25.10.10">
    <property type="entry name" value="Leucine-rich Repeat Variant"/>
    <property type="match status" value="1"/>
</dbReference>
<dbReference type="InterPro" id="IPR017900">
    <property type="entry name" value="4Fe4S_Fe_S_CS"/>
</dbReference>
<keyword evidence="8 9" id="KW-0411">Iron-sulfur</keyword>
<comment type="catalytic activity">
    <reaction evidence="9">
        <text>epoxyqueuosine(34) in tRNA + AH2 = queuosine(34) in tRNA + A + H2O</text>
        <dbReference type="Rhea" id="RHEA:32159"/>
        <dbReference type="Rhea" id="RHEA-COMP:18571"/>
        <dbReference type="Rhea" id="RHEA-COMP:18582"/>
        <dbReference type="ChEBI" id="CHEBI:13193"/>
        <dbReference type="ChEBI" id="CHEBI:15377"/>
        <dbReference type="ChEBI" id="CHEBI:17499"/>
        <dbReference type="ChEBI" id="CHEBI:194431"/>
        <dbReference type="ChEBI" id="CHEBI:194443"/>
        <dbReference type="EC" id="1.17.99.6"/>
    </reaction>
</comment>
<dbReference type="RefSeq" id="WP_202061215.1">
    <property type="nucleotide sequence ID" value="NZ_JAEQMY010000021.1"/>
</dbReference>
<evidence type="ECO:0000256" key="1">
    <source>
        <dbReference type="ARBA" id="ARBA00022485"/>
    </source>
</evidence>
<dbReference type="EC" id="1.17.99.6" evidence="9"/>
<feature type="binding site" evidence="9">
    <location>
        <position position="277"/>
    </location>
    <ligand>
        <name>[4Fe-4S] cluster</name>
        <dbReference type="ChEBI" id="CHEBI:49883"/>
        <label>2</label>
    </ligand>
</feature>
<dbReference type="Proteomes" id="UP000605848">
    <property type="component" value="Unassembled WGS sequence"/>
</dbReference>
<dbReference type="PROSITE" id="PS51379">
    <property type="entry name" value="4FE4S_FER_2"/>
    <property type="match status" value="1"/>
</dbReference>
<evidence type="ECO:0000256" key="4">
    <source>
        <dbReference type="ARBA" id="ARBA00022723"/>
    </source>
</evidence>
<feature type="binding site" evidence="9">
    <location>
        <position position="249"/>
    </location>
    <ligand>
        <name>cob(II)alamin</name>
        <dbReference type="ChEBI" id="CHEBI:16304"/>
    </ligand>
</feature>
<proteinExistence type="inferred from homology"/>
<comment type="subcellular location">
    <subcellularLocation>
        <location evidence="9">Cytoplasm</location>
    </subcellularLocation>
</comment>
<dbReference type="PANTHER" id="PTHR30002">
    <property type="entry name" value="EPOXYQUEUOSINE REDUCTASE"/>
    <property type="match status" value="1"/>
</dbReference>
<comment type="cofactor">
    <cofactor evidence="9">
        <name>[4Fe-4S] cluster</name>
        <dbReference type="ChEBI" id="CHEBI:49883"/>
    </cofactor>
    <text evidence="9">Binds 2 [4Fe-4S] clusters per monomer.</text>
</comment>
<sequence length="416" mass="45731">MVRQDQVPAIFSRAPRGSGAGHGTDGSLRQPGLLDGEALKRAFTERAKALGFDAVRIARPDAIPLAPERLKSWLEAGHHGSMEWMQDTAERRSDPRTLWPEVRSVILLGLNYGPAENPLVELARKDRGYISVYARNRDYHDVIKGKLKEAAGFLASKASSDVKVFVDTAPVMEKPLAEAAGLGWQGKHTVVISRDYGNWLFLGAIFTTAELPADGPERDHCGSCRRCLDVCPTNAFPAPYQLNARRCISYLTIEHKGHIPADLRTGIGNRIFGCDDCLAVCPWNKFAQAGREARLVQREDLAALPLAELARLDDPAFRTRFSGTPIKRTGRDRFIRNVLVAIGNSGDLRLAEEAVRLLDDASPLVRAMAVWAIGRLLPPEAVARHADERLAQEADLDVREEWSRALQGAALTEAAP</sequence>
<dbReference type="InterPro" id="IPR017896">
    <property type="entry name" value="4Fe4S_Fe-S-bd"/>
</dbReference>
<accession>A0A936Z9J2</accession>
<dbReference type="GO" id="GO:0051539">
    <property type="term" value="F:4 iron, 4 sulfur cluster binding"/>
    <property type="evidence" value="ECO:0007669"/>
    <property type="project" value="UniProtKB-KW"/>
</dbReference>
<comment type="caution">
    <text evidence="12">The sequence shown here is derived from an EMBL/GenBank/DDBJ whole genome shotgun (WGS) entry which is preliminary data.</text>
</comment>
<feature type="binding site" evidence="9">
    <location>
        <position position="247"/>
    </location>
    <ligand>
        <name>[4Fe-4S] cluster</name>
        <dbReference type="ChEBI" id="CHEBI:49883"/>
        <label>2</label>
    </ligand>
</feature>
<evidence type="ECO:0000256" key="10">
    <source>
        <dbReference type="SAM" id="MobiDB-lite"/>
    </source>
</evidence>
<evidence type="ECO:0000256" key="5">
    <source>
        <dbReference type="ARBA" id="ARBA00022785"/>
    </source>
</evidence>
<feature type="binding site" evidence="9">
    <location>
        <position position="191"/>
    </location>
    <ligand>
        <name>cob(II)alamin</name>
        <dbReference type="ChEBI" id="CHEBI:16304"/>
    </ligand>
</feature>
<dbReference type="HAMAP" id="MF_00916">
    <property type="entry name" value="QueG"/>
    <property type="match status" value="1"/>
</dbReference>
<evidence type="ECO:0000256" key="6">
    <source>
        <dbReference type="ARBA" id="ARBA00023002"/>
    </source>
</evidence>
<feature type="binding site" evidence="9">
    <location>
        <position position="227"/>
    </location>
    <ligand>
        <name>[4Fe-4S] cluster</name>
        <dbReference type="ChEBI" id="CHEBI:49883"/>
        <label>1</label>
    </ligand>
</feature>
<dbReference type="SUPFAM" id="SSF46548">
    <property type="entry name" value="alpha-helical ferredoxin"/>
    <property type="match status" value="1"/>
</dbReference>
<keyword evidence="1 9" id="KW-0004">4Fe-4S</keyword>
<dbReference type="Pfam" id="PF13484">
    <property type="entry name" value="Fer4_16"/>
    <property type="match status" value="1"/>
</dbReference>
<keyword evidence="13" id="KW-1185">Reference proteome</keyword>
<evidence type="ECO:0000259" key="11">
    <source>
        <dbReference type="PROSITE" id="PS51379"/>
    </source>
</evidence>
<feature type="binding site" evidence="9">
    <location>
        <position position="231"/>
    </location>
    <ligand>
        <name>[4Fe-4S] cluster</name>
        <dbReference type="ChEBI" id="CHEBI:49883"/>
        <label>2</label>
    </ligand>
</feature>
<dbReference type="GO" id="GO:0031419">
    <property type="term" value="F:cobalamin binding"/>
    <property type="evidence" value="ECO:0007669"/>
    <property type="project" value="UniProtKB-KW"/>
</dbReference>
<dbReference type="PANTHER" id="PTHR30002:SF4">
    <property type="entry name" value="EPOXYQUEUOSINE REDUCTASE"/>
    <property type="match status" value="1"/>
</dbReference>
<dbReference type="Pfam" id="PF08331">
    <property type="entry name" value="QueG_DUF1730"/>
    <property type="match status" value="1"/>
</dbReference>
<dbReference type="NCBIfam" id="TIGR00276">
    <property type="entry name" value="tRNA epoxyqueuosine(34) reductase QueG"/>
    <property type="match status" value="1"/>
</dbReference>
<comment type="function">
    <text evidence="9">Catalyzes the conversion of epoxyqueuosine (oQ) to queuosine (Q), which is a hypermodified base found in the wobble positions of tRNA(Asp), tRNA(Asn), tRNA(His) and tRNA(Tyr).</text>
</comment>
<feature type="binding site" evidence="9">
    <location>
        <position position="281"/>
    </location>
    <ligand>
        <name>[4Fe-4S] cluster</name>
        <dbReference type="ChEBI" id="CHEBI:49883"/>
        <label>1</label>
    </ligand>
</feature>
<dbReference type="InterPro" id="IPR011989">
    <property type="entry name" value="ARM-like"/>
</dbReference>
<feature type="binding site" evidence="9">
    <location>
        <position position="167"/>
    </location>
    <ligand>
        <name>cob(II)alamin</name>
        <dbReference type="ChEBI" id="CHEBI:16304"/>
    </ligand>
</feature>
<dbReference type="GO" id="GO:0046872">
    <property type="term" value="F:metal ion binding"/>
    <property type="evidence" value="ECO:0007669"/>
    <property type="project" value="UniProtKB-KW"/>
</dbReference>
<feature type="binding site" evidence="9">
    <location>
        <position position="221"/>
    </location>
    <ligand>
        <name>[4Fe-4S] cluster</name>
        <dbReference type="ChEBI" id="CHEBI:49883"/>
        <label>1</label>
    </ligand>
</feature>
<keyword evidence="2 9" id="KW-0963">Cytoplasm</keyword>
<dbReference type="InterPro" id="IPR004453">
    <property type="entry name" value="QueG"/>
</dbReference>
<keyword evidence="9" id="KW-0846">Cobalamin</keyword>
<keyword evidence="4 9" id="KW-0479">Metal-binding</keyword>
<protein>
    <recommendedName>
        <fullName evidence="9">Epoxyqueuosine reductase</fullName>
        <ecNumber evidence="9">1.17.99.6</ecNumber>
    </recommendedName>
    <alternativeName>
        <fullName evidence="9">Queuosine biosynthesis protein QueG</fullName>
    </alternativeName>
</protein>
<keyword evidence="9" id="KW-0170">Cobalt</keyword>
<comment type="caution">
    <text evidence="9">Lacks conserved residue(s) required for the propagation of feature annotation.</text>
</comment>
<keyword evidence="3 9" id="KW-0819">tRNA processing</keyword>
<dbReference type="AlphaFoldDB" id="A0A936Z9J2"/>
<gene>
    <name evidence="9 12" type="primary">queG</name>
    <name evidence="12" type="ORF">JKG68_15695</name>
</gene>
<feature type="binding site" evidence="9">
    <location>
        <position position="202"/>
    </location>
    <ligand>
        <name>cob(II)alamin</name>
        <dbReference type="ChEBI" id="CHEBI:16304"/>
    </ligand>
</feature>
<keyword evidence="5 9" id="KW-0671">Queuosine biosynthesis</keyword>
<organism evidence="12 13">
    <name type="scientific">Microvirga aerilata</name>
    <dbReference type="NCBI Taxonomy" id="670292"/>
    <lineage>
        <taxon>Bacteria</taxon>
        <taxon>Pseudomonadati</taxon>
        <taxon>Pseudomonadota</taxon>
        <taxon>Alphaproteobacteria</taxon>
        <taxon>Hyphomicrobiales</taxon>
        <taxon>Methylobacteriaceae</taxon>
        <taxon>Microvirga</taxon>
    </lineage>
</organism>
<feature type="domain" description="4Fe-4S ferredoxin-type" evidence="11">
    <location>
        <begin position="209"/>
        <end position="241"/>
    </location>
</feature>
<feature type="binding site" evidence="9">
    <location>
        <position position="256"/>
    </location>
    <ligand>
        <name>tRNA</name>
        <dbReference type="ChEBI" id="CHEBI:17843"/>
    </ligand>
</feature>
<evidence type="ECO:0000313" key="12">
    <source>
        <dbReference type="EMBL" id="MBL0405412.1"/>
    </source>
</evidence>
<dbReference type="InterPro" id="IPR013542">
    <property type="entry name" value="QueG_DUF1730"/>
</dbReference>
<feature type="binding site" evidence="9">
    <location>
        <begin position="274"/>
        <end position="275"/>
    </location>
    <ligand>
        <name>cob(II)alamin</name>
        <dbReference type="ChEBI" id="CHEBI:16304"/>
    </ligand>
</feature>
<evidence type="ECO:0000256" key="7">
    <source>
        <dbReference type="ARBA" id="ARBA00023004"/>
    </source>
</evidence>
<dbReference type="InterPro" id="IPR016024">
    <property type="entry name" value="ARM-type_fold"/>
</dbReference>
<dbReference type="EMBL" id="JAEQMY010000021">
    <property type="protein sequence ID" value="MBL0405412.1"/>
    <property type="molecule type" value="Genomic_DNA"/>
</dbReference>
<feature type="binding site" evidence="9">
    <location>
        <position position="224"/>
    </location>
    <ligand>
        <name>[4Fe-4S] cluster</name>
        <dbReference type="ChEBI" id="CHEBI:49883"/>
        <label>1</label>
    </ligand>
</feature>
<evidence type="ECO:0000313" key="13">
    <source>
        <dbReference type="Proteomes" id="UP000605848"/>
    </source>
</evidence>
<keyword evidence="6 9" id="KW-0560">Oxidoreductase</keyword>